<dbReference type="SUPFAM" id="SSF55724">
    <property type="entry name" value="Mog1p/PsbP-like"/>
    <property type="match status" value="1"/>
</dbReference>
<dbReference type="OrthoDB" id="6629731at2"/>
<reference evidence="2" key="1">
    <citation type="submission" date="2016-08" db="EMBL/GenBank/DDBJ databases">
        <authorList>
            <person name="Varghese N."/>
            <person name="Submissions Spin"/>
        </authorList>
    </citation>
    <scope>NUCLEOTIDE SEQUENCE [LARGE SCALE GENOMIC DNA]</scope>
    <source>
        <strain evidence="2">REICA_082</strain>
    </source>
</reference>
<gene>
    <name evidence="1" type="ORF">GA0061071_106154</name>
</gene>
<dbReference type="RefSeq" id="WP_088238316.1">
    <property type="nucleotide sequence ID" value="NZ_FMAY01000006.1"/>
</dbReference>
<dbReference type="InterPro" id="IPR014894">
    <property type="entry name" value="DcrB/EagT6"/>
</dbReference>
<name>A0A1C4C0U5_9ENTR</name>
<evidence type="ECO:0000313" key="1">
    <source>
        <dbReference type="EMBL" id="SCC12731.1"/>
    </source>
</evidence>
<dbReference type="AlphaFoldDB" id="A0A1C4C0U5"/>
<evidence type="ECO:0000313" key="2">
    <source>
        <dbReference type="Proteomes" id="UP000198975"/>
    </source>
</evidence>
<organism evidence="1 2">
    <name type="scientific">Kosakonia oryzendophytica</name>
    <dbReference type="NCBI Taxonomy" id="1005665"/>
    <lineage>
        <taxon>Bacteria</taxon>
        <taxon>Pseudomonadati</taxon>
        <taxon>Pseudomonadota</taxon>
        <taxon>Gammaproteobacteria</taxon>
        <taxon>Enterobacterales</taxon>
        <taxon>Enterobacteriaceae</taxon>
        <taxon>Kosakonia</taxon>
    </lineage>
</organism>
<proteinExistence type="predicted"/>
<dbReference type="Gene3D" id="3.40.1000.10">
    <property type="entry name" value="Mog1/PsbP, alpha/beta/alpha sandwich"/>
    <property type="match status" value="1"/>
</dbReference>
<dbReference type="Proteomes" id="UP000198975">
    <property type="component" value="Unassembled WGS sequence"/>
</dbReference>
<evidence type="ECO:0008006" key="3">
    <source>
        <dbReference type="Google" id="ProtNLM"/>
    </source>
</evidence>
<sequence>MTTTQFALSEGELNLPGAYQDRSINLLKFSEYDATLAITRAWDIQPGAEETFIKQQLAKVQRSMKKVTMGEVEDSTIAGQPAREVALRFLNQSTMVYEKLAITRVEDHLLVLTLSRTAPFDADADAFWASIRTGLQLRA</sequence>
<accession>A0A1C4C0U5</accession>
<keyword evidence="2" id="KW-1185">Reference proteome</keyword>
<dbReference type="InterPro" id="IPR016123">
    <property type="entry name" value="Mog1/PsbP_a/b/a-sand"/>
</dbReference>
<dbReference type="Pfam" id="PF08786">
    <property type="entry name" value="DcrB"/>
    <property type="match status" value="1"/>
</dbReference>
<dbReference type="EMBL" id="FMAY01000006">
    <property type="protein sequence ID" value="SCC12731.1"/>
    <property type="molecule type" value="Genomic_DNA"/>
</dbReference>
<protein>
    <recommendedName>
        <fullName evidence="3">DUF1795 domain-containing protein</fullName>
    </recommendedName>
</protein>